<dbReference type="InterPro" id="IPR001375">
    <property type="entry name" value="Peptidase_S9_cat"/>
</dbReference>
<dbReference type="Pfam" id="PF00326">
    <property type="entry name" value="Peptidase_S9"/>
    <property type="match status" value="1"/>
</dbReference>
<dbReference type="Proteomes" id="UP001315860">
    <property type="component" value="Chromosome"/>
</dbReference>
<organism evidence="3 4">
    <name type="scientific">Aeromicrobium duanguangcaii</name>
    <dbReference type="NCBI Taxonomy" id="2968086"/>
    <lineage>
        <taxon>Bacteria</taxon>
        <taxon>Bacillati</taxon>
        <taxon>Actinomycetota</taxon>
        <taxon>Actinomycetes</taxon>
        <taxon>Propionibacteriales</taxon>
        <taxon>Nocardioidaceae</taxon>
        <taxon>Aeromicrobium</taxon>
    </lineage>
</organism>
<gene>
    <name evidence="3" type="ORF">NP095_14905</name>
</gene>
<keyword evidence="4" id="KW-1185">Reference proteome</keyword>
<reference evidence="3 4" key="1">
    <citation type="submission" date="2022-07" db="EMBL/GenBank/DDBJ databases">
        <title>Novel species in genus Aeromicrobium.</title>
        <authorList>
            <person name="Ye L."/>
        </authorList>
    </citation>
    <scope>NUCLEOTIDE SEQUENCE [LARGE SCALE GENOMIC DNA]</scope>
    <source>
        <strain evidence="4">zg-Y50</strain>
    </source>
</reference>
<accession>A0ABY5KDD5</accession>
<evidence type="ECO:0000259" key="2">
    <source>
        <dbReference type="Pfam" id="PF00326"/>
    </source>
</evidence>
<dbReference type="InterPro" id="IPR050585">
    <property type="entry name" value="Xaa-Pro_dipeptidyl-ppase/CocE"/>
</dbReference>
<sequence length="655" mass="70711">MSTSRPCGSWPTPVTADLVVQQSGRLGAVALDGDAVLWSEQRPHEGGRTQIVRLEPGGTPTDLLPEGANARTQVHEYGGGAWWVRAGTLWYAEWSDQRLRRVDPGASPVSITPPAPEGGSVRWADGDVDPRSGRVAVVRETHPPGSRGAVDVVNEIVVLDSTGVADVVVSGPDFVSDPRWSPDGSALAWLEWDHPNMPWDDTRLRVRDSSGVIRVAGGDADAPEGICQPSWAADGSLWFCSDRDDWWSLYRWTPDGGVDRMFHAPGDVGAPHWVFGPRRYAFLADGSVVLAVSHRGRDSLVLLDTDGSTRTLAVDVTSVDDLAAAGSTVVLIGSSPQQEPAVLRFELDERGELVGPVQTLSAVRDVDLGPEWISEPEHIEFPGGDGRPTYAHFYPPRNPESRPLDGELPPLIVMIHGGPTGNATSTLSLARQFWTTRGFAVVDVDYSGSTGYGRAYRDRLQGQWGVLDVGDCVAVVRWLGEQGRIDPARAVIRGGSAGGFTVLMALATSDVFAAGADYFGVADAEALAQETHKFESRYLDGLIAPYPEGRETYVERSPLTHLDSLTSPLVVLQGSEDAVVPPAQSEAIVEALRRKGLPVAYRLYDGEQHGFRQAENIKDSLEAELSFYAQVLGFALPADERIPVLEIENLRPDAG</sequence>
<dbReference type="Gene3D" id="3.40.50.1820">
    <property type="entry name" value="alpha/beta hydrolase"/>
    <property type="match status" value="1"/>
</dbReference>
<dbReference type="InterPro" id="IPR011042">
    <property type="entry name" value="6-blade_b-propeller_TolB-like"/>
</dbReference>
<dbReference type="RefSeq" id="WP_232418356.1">
    <property type="nucleotide sequence ID" value="NZ_CP101990.1"/>
</dbReference>
<dbReference type="PANTHER" id="PTHR43056">
    <property type="entry name" value="PEPTIDASE S9 PROLYL OLIGOPEPTIDASE"/>
    <property type="match status" value="1"/>
</dbReference>
<proteinExistence type="predicted"/>
<feature type="domain" description="Peptidase S9 prolyl oligopeptidase catalytic" evidence="2">
    <location>
        <begin position="428"/>
        <end position="633"/>
    </location>
</feature>
<feature type="region of interest" description="Disordered" evidence="1">
    <location>
        <begin position="104"/>
        <end position="128"/>
    </location>
</feature>
<dbReference type="EMBL" id="CP101990">
    <property type="protein sequence ID" value="UUI68479.1"/>
    <property type="molecule type" value="Genomic_DNA"/>
</dbReference>
<dbReference type="SUPFAM" id="SSF53474">
    <property type="entry name" value="alpha/beta-Hydrolases"/>
    <property type="match status" value="1"/>
</dbReference>
<dbReference type="Gene3D" id="2.120.10.30">
    <property type="entry name" value="TolB, C-terminal domain"/>
    <property type="match status" value="1"/>
</dbReference>
<name>A0ABY5KDD5_9ACTN</name>
<dbReference type="SUPFAM" id="SSF82171">
    <property type="entry name" value="DPP6 N-terminal domain-like"/>
    <property type="match status" value="1"/>
</dbReference>
<dbReference type="InterPro" id="IPR029058">
    <property type="entry name" value="AB_hydrolase_fold"/>
</dbReference>
<evidence type="ECO:0000313" key="3">
    <source>
        <dbReference type="EMBL" id="UUI68479.1"/>
    </source>
</evidence>
<evidence type="ECO:0000313" key="4">
    <source>
        <dbReference type="Proteomes" id="UP001315860"/>
    </source>
</evidence>
<dbReference type="PANTHER" id="PTHR43056:SF5">
    <property type="entry name" value="PEPTIDASE S9 PROLYL OLIGOPEPTIDASE CATALYTIC DOMAIN-CONTAINING PROTEIN"/>
    <property type="match status" value="1"/>
</dbReference>
<protein>
    <submittedName>
        <fullName evidence="3">Prolyl oligopeptidase family serine peptidase</fullName>
    </submittedName>
</protein>
<evidence type="ECO:0000256" key="1">
    <source>
        <dbReference type="SAM" id="MobiDB-lite"/>
    </source>
</evidence>